<evidence type="ECO:0000313" key="1">
    <source>
        <dbReference type="EMBL" id="MBA6118633.1"/>
    </source>
</evidence>
<accession>A0A7W2QL44</accession>
<dbReference type="Proteomes" id="UP000553948">
    <property type="component" value="Unassembled WGS sequence"/>
</dbReference>
<organism evidence="1 2">
    <name type="scientific">Pseudomonas putida</name>
    <name type="common">Arthrobacter siderocapsulatus</name>
    <dbReference type="NCBI Taxonomy" id="303"/>
    <lineage>
        <taxon>Bacteria</taxon>
        <taxon>Pseudomonadati</taxon>
        <taxon>Pseudomonadota</taxon>
        <taxon>Gammaproteobacteria</taxon>
        <taxon>Pseudomonadales</taxon>
        <taxon>Pseudomonadaceae</taxon>
        <taxon>Pseudomonas</taxon>
    </lineage>
</organism>
<dbReference type="RefSeq" id="WP_176516172.1">
    <property type="nucleotide sequence ID" value="NZ_CP060529.1"/>
</dbReference>
<evidence type="ECO:0000313" key="2">
    <source>
        <dbReference type="Proteomes" id="UP000553948"/>
    </source>
</evidence>
<reference evidence="1 2" key="1">
    <citation type="submission" date="2020-07" db="EMBL/GenBank/DDBJ databases">
        <title>Diversity of carbapenemase encoding genes among Pseudomonas putida group clinical isolates in a tertiary Brazilian hospital.</title>
        <authorList>
            <person name="Alberto-Lei F."/>
            <person name="Nodari C.S."/>
            <person name="Streling A.P."/>
            <person name="Paulino J.T."/>
            <person name="Bessa-Neto F.O."/>
            <person name="Cayo R."/>
            <person name="Gales A.C."/>
        </authorList>
    </citation>
    <scope>NUCLEOTIDE SEQUENCE [LARGE SCALE GENOMIC DNA]</scope>
    <source>
        <strain evidence="1 2">12464</strain>
    </source>
</reference>
<dbReference type="AlphaFoldDB" id="A0A7W2QL44"/>
<comment type="caution">
    <text evidence="1">The sequence shown here is derived from an EMBL/GenBank/DDBJ whole genome shotgun (WGS) entry which is preliminary data.</text>
</comment>
<proteinExistence type="predicted"/>
<protein>
    <submittedName>
        <fullName evidence="1">Uncharacterized protein</fullName>
    </submittedName>
</protein>
<dbReference type="EMBL" id="JACGDG010000024">
    <property type="protein sequence ID" value="MBA6118633.1"/>
    <property type="molecule type" value="Genomic_DNA"/>
</dbReference>
<name>A0A7W2QL44_PSEPU</name>
<sequence>MSNATSAVIGAGIVSFLPGLAATQKNKVKLALAMAERATATAYKEGLIKDWFAYYRNQLKFLGWDAVTAEQIHWPDKTRTEQTDHVLQTFSKAAGDSFASSINVSMRTLLSKPTLLKELEKKAFERQHFQLLACAPAGNNRVDMVLYHETDKQSVFSAGFISRKRGHKHVRAELVRFNILAFENSVLPNVQESVVKVSLERIHDYGI</sequence>
<gene>
    <name evidence="1" type="ORF">H4C47_23240</name>
</gene>